<feature type="coiled-coil region" evidence="1">
    <location>
        <begin position="56"/>
        <end position="159"/>
    </location>
</feature>
<feature type="domain" description="C4-type zinc ribbon" evidence="2">
    <location>
        <begin position="195"/>
        <end position="227"/>
    </location>
</feature>
<evidence type="ECO:0000256" key="1">
    <source>
        <dbReference type="SAM" id="Coils"/>
    </source>
</evidence>
<protein>
    <submittedName>
        <fullName evidence="4">Zinc ribbon domain protein</fullName>
    </submittedName>
</protein>
<dbReference type="Pfam" id="PF24481">
    <property type="entry name" value="CT398_CC"/>
    <property type="match status" value="1"/>
</dbReference>
<dbReference type="Gene3D" id="1.10.287.1490">
    <property type="match status" value="1"/>
</dbReference>
<sequence>MRTLRDLQEIDEDLFRVKGELKRLPAERDKRRAVIDARLQRMKEIDADIFKLSLQVKEVEDMTKANRQRMMKLEREAGNTADQALLAAYSHEIRSLKRENAEADDEGLKLIERSDALQAERDAIQAQVDEEEAAFAVLAANVEAEIAVAEQKREGLDARRKVAMGDGVPPDVLTTYERMLEAREGMALAALESRVCQGCFMGVPANVAVKLTRGRELVQCPNCQRILYTWE</sequence>
<organism evidence="4 5">
    <name type="scientific">Engelhardtia mirabilis</name>
    <dbReference type="NCBI Taxonomy" id="2528011"/>
    <lineage>
        <taxon>Bacteria</taxon>
        <taxon>Pseudomonadati</taxon>
        <taxon>Planctomycetota</taxon>
        <taxon>Planctomycetia</taxon>
        <taxon>Planctomycetia incertae sedis</taxon>
        <taxon>Engelhardtia</taxon>
    </lineage>
</organism>
<keyword evidence="1" id="KW-0175">Coiled coil</keyword>
<reference evidence="4 5" key="1">
    <citation type="submission" date="2019-02" db="EMBL/GenBank/DDBJ databases">
        <title>Deep-cultivation of Planctomycetes and their phenomic and genomic characterization uncovers novel biology.</title>
        <authorList>
            <person name="Wiegand S."/>
            <person name="Jogler M."/>
            <person name="Boedeker C."/>
            <person name="Pinto D."/>
            <person name="Vollmers J."/>
            <person name="Rivas-Marin E."/>
            <person name="Kohn T."/>
            <person name="Peeters S.H."/>
            <person name="Heuer A."/>
            <person name="Rast P."/>
            <person name="Oberbeckmann S."/>
            <person name="Bunk B."/>
            <person name="Jeske O."/>
            <person name="Meyerdierks A."/>
            <person name="Storesund J.E."/>
            <person name="Kallscheuer N."/>
            <person name="Luecker S."/>
            <person name="Lage O.M."/>
            <person name="Pohl T."/>
            <person name="Merkel B.J."/>
            <person name="Hornburger P."/>
            <person name="Mueller R.-W."/>
            <person name="Bruemmer F."/>
            <person name="Labrenz M."/>
            <person name="Spormann A.M."/>
            <person name="Op den Camp H."/>
            <person name="Overmann J."/>
            <person name="Amann R."/>
            <person name="Jetten M.S.M."/>
            <person name="Mascher T."/>
            <person name="Medema M.H."/>
            <person name="Devos D.P."/>
            <person name="Kaster A.-K."/>
            <person name="Ovreas L."/>
            <person name="Rohde M."/>
            <person name="Galperin M.Y."/>
            <person name="Jogler C."/>
        </authorList>
    </citation>
    <scope>NUCLEOTIDE SEQUENCE [LARGE SCALE GENOMIC DNA]</scope>
    <source>
        <strain evidence="4 5">Pla133</strain>
    </source>
</reference>
<dbReference type="KEGG" id="pbap:Pla133_20950"/>
<dbReference type="Pfam" id="PF02591">
    <property type="entry name" value="Zn_ribbon_9"/>
    <property type="match status" value="1"/>
</dbReference>
<dbReference type="Proteomes" id="UP000316921">
    <property type="component" value="Chromosome"/>
</dbReference>
<dbReference type="AlphaFoldDB" id="A0A518BJ73"/>
<dbReference type="RefSeq" id="WP_419192331.1">
    <property type="nucleotide sequence ID" value="NZ_CP036287.1"/>
</dbReference>
<dbReference type="InterPro" id="IPR003743">
    <property type="entry name" value="Zf-RING_7"/>
</dbReference>
<proteinExistence type="predicted"/>
<gene>
    <name evidence="4" type="ORF">Pla133_20950</name>
</gene>
<evidence type="ECO:0000259" key="2">
    <source>
        <dbReference type="Pfam" id="PF02591"/>
    </source>
</evidence>
<dbReference type="InterPro" id="IPR056003">
    <property type="entry name" value="CT398_CC_hairpin"/>
</dbReference>
<evidence type="ECO:0000313" key="5">
    <source>
        <dbReference type="Proteomes" id="UP000316921"/>
    </source>
</evidence>
<feature type="domain" description="CT398-like coiled coil hairpin" evidence="3">
    <location>
        <begin position="19"/>
        <end position="181"/>
    </location>
</feature>
<keyword evidence="5" id="KW-1185">Reference proteome</keyword>
<name>A0A518BJ73_9BACT</name>
<evidence type="ECO:0000313" key="4">
    <source>
        <dbReference type="EMBL" id="QDU67018.1"/>
    </source>
</evidence>
<dbReference type="EMBL" id="CP036287">
    <property type="protein sequence ID" value="QDU67018.1"/>
    <property type="molecule type" value="Genomic_DNA"/>
</dbReference>
<evidence type="ECO:0000259" key="3">
    <source>
        <dbReference type="Pfam" id="PF24481"/>
    </source>
</evidence>
<accession>A0A518BJ73</accession>